<feature type="region of interest" description="Disordered" evidence="1">
    <location>
        <begin position="314"/>
        <end position="381"/>
    </location>
</feature>
<evidence type="ECO:0000313" key="2">
    <source>
        <dbReference type="EMBL" id="KAL5103378.1"/>
    </source>
</evidence>
<feature type="compositionally biased region" description="Polar residues" evidence="1">
    <location>
        <begin position="353"/>
        <end position="362"/>
    </location>
</feature>
<sequence>MSHRNAIPSKSFFAILRHVAESSSILPGQLVLSYPACMTDSTATSTLSAQNAKLLRPSSLSLAHLADTIRSCQDALSGYLSDDLTLATSNGFGRMSKQSAATAVCACIAASVKAFSRPLKVAGAAARPVWPLETVREAEGRLCKELQVLMTSPLMADTESVLTSTPNRPIHAGGSIQGRAAFKLARLFLLFEAAGQVVAPRHDPSRHTPKTPIGQHTFSAFFQSPSSAETTPRPATNADTPEAKKDGATLHDVNLPKRVLHARYQSNLEWAVINSESPSPNIYRRRNAEISAGDLSQDHLEMIKPCCPTFAPAKKPRRLFGDDFEEGGEISSSENSQVKGAKPSPSKSRQERSLNQTRQKSLQRVPPATQPTILSFFQRNH</sequence>
<feature type="region of interest" description="Disordered" evidence="1">
    <location>
        <begin position="223"/>
        <end position="251"/>
    </location>
</feature>
<accession>A0ABR4Q1E8</accession>
<organism evidence="2 3">
    <name type="scientific">Taenia crassiceps</name>
    <dbReference type="NCBI Taxonomy" id="6207"/>
    <lineage>
        <taxon>Eukaryota</taxon>
        <taxon>Metazoa</taxon>
        <taxon>Spiralia</taxon>
        <taxon>Lophotrochozoa</taxon>
        <taxon>Platyhelminthes</taxon>
        <taxon>Cestoda</taxon>
        <taxon>Eucestoda</taxon>
        <taxon>Cyclophyllidea</taxon>
        <taxon>Taeniidae</taxon>
        <taxon>Taenia</taxon>
    </lineage>
</organism>
<evidence type="ECO:0000256" key="1">
    <source>
        <dbReference type="SAM" id="MobiDB-lite"/>
    </source>
</evidence>
<feature type="compositionally biased region" description="Polar residues" evidence="1">
    <location>
        <begin position="223"/>
        <end position="239"/>
    </location>
</feature>
<gene>
    <name evidence="2" type="ORF">TcWFU_004699</name>
</gene>
<keyword evidence="3" id="KW-1185">Reference proteome</keyword>
<protein>
    <submittedName>
        <fullName evidence="2">Uncharacterized protein</fullName>
    </submittedName>
</protein>
<proteinExistence type="predicted"/>
<evidence type="ECO:0000313" key="3">
    <source>
        <dbReference type="Proteomes" id="UP001651158"/>
    </source>
</evidence>
<name>A0ABR4Q1E8_9CEST</name>
<feature type="compositionally biased region" description="Polar residues" evidence="1">
    <location>
        <begin position="370"/>
        <end position="381"/>
    </location>
</feature>
<dbReference type="EMBL" id="JAKROA010000018">
    <property type="protein sequence ID" value="KAL5103378.1"/>
    <property type="molecule type" value="Genomic_DNA"/>
</dbReference>
<comment type="caution">
    <text evidence="2">The sequence shown here is derived from an EMBL/GenBank/DDBJ whole genome shotgun (WGS) entry which is preliminary data.</text>
</comment>
<reference evidence="2 3" key="1">
    <citation type="journal article" date="2022" name="Front. Cell. Infect. Microbiol.">
        <title>The Genomes of Two Strains of Taenia crassiceps the Animal Model for the Study of Human Cysticercosis.</title>
        <authorList>
            <person name="Bobes R.J."/>
            <person name="Estrada K."/>
            <person name="Rios-Valencia D.G."/>
            <person name="Calderon-Gallegos A."/>
            <person name="de la Torre P."/>
            <person name="Carrero J.C."/>
            <person name="Sanchez-Flores A."/>
            <person name="Laclette J.P."/>
        </authorList>
    </citation>
    <scope>NUCLEOTIDE SEQUENCE [LARGE SCALE GENOMIC DNA]</scope>
    <source>
        <strain evidence="2">WFUcys</strain>
    </source>
</reference>
<dbReference type="Proteomes" id="UP001651158">
    <property type="component" value="Unassembled WGS sequence"/>
</dbReference>